<evidence type="ECO:0000256" key="1">
    <source>
        <dbReference type="SAM" id="MobiDB-lite"/>
    </source>
</evidence>
<proteinExistence type="predicted"/>
<feature type="region of interest" description="Disordered" evidence="1">
    <location>
        <begin position="24"/>
        <end position="98"/>
    </location>
</feature>
<organism evidence="2 3">
    <name type="scientific">Caenorhabditis briggsae</name>
    <dbReference type="NCBI Taxonomy" id="6238"/>
    <lineage>
        <taxon>Eukaryota</taxon>
        <taxon>Metazoa</taxon>
        <taxon>Ecdysozoa</taxon>
        <taxon>Nematoda</taxon>
        <taxon>Chromadorea</taxon>
        <taxon>Rhabditida</taxon>
        <taxon>Rhabditina</taxon>
        <taxon>Rhabditomorpha</taxon>
        <taxon>Rhabditoidea</taxon>
        <taxon>Rhabditidae</taxon>
        <taxon>Peloderinae</taxon>
        <taxon>Caenorhabditis</taxon>
    </lineage>
</organism>
<accession>A0AAE9JKF1</accession>
<gene>
    <name evidence="2" type="ORF">L5515_007166</name>
</gene>
<dbReference type="AlphaFoldDB" id="A0AAE9JKF1"/>
<protein>
    <submittedName>
        <fullName evidence="2">Uncharacterized protein</fullName>
    </submittedName>
</protein>
<evidence type="ECO:0000313" key="2">
    <source>
        <dbReference type="EMBL" id="UMM33844.1"/>
    </source>
</evidence>
<dbReference type="Proteomes" id="UP000829354">
    <property type="component" value="Chromosome V"/>
</dbReference>
<sequence length="98" mass="10013">MMPFIVSYVESLDRLGVDAVDRIRGPSTARGTNAAGLNVQQNSGNASPILGPNPGTSHGPAPTSSAGRGRGRGTLRARARGRGTVRGSVQRARSASST</sequence>
<evidence type="ECO:0000313" key="3">
    <source>
        <dbReference type="Proteomes" id="UP000829354"/>
    </source>
</evidence>
<reference evidence="2 3" key="1">
    <citation type="submission" date="2022-04" db="EMBL/GenBank/DDBJ databases">
        <title>Chromosome-level reference genomes for two strains of Caenorhabditis briggsae: an improved platform for comparative genomics.</title>
        <authorList>
            <person name="Stevens L."/>
            <person name="Andersen E."/>
        </authorList>
    </citation>
    <scope>NUCLEOTIDE SEQUENCE [LARGE SCALE GENOMIC DNA]</scope>
    <source>
        <strain evidence="2">VX34</strain>
        <tissue evidence="2">Whole-organism</tissue>
    </source>
</reference>
<keyword evidence="3" id="KW-1185">Reference proteome</keyword>
<feature type="compositionally biased region" description="Basic residues" evidence="1">
    <location>
        <begin position="69"/>
        <end position="83"/>
    </location>
</feature>
<dbReference type="EMBL" id="CP092624">
    <property type="protein sequence ID" value="UMM33844.1"/>
    <property type="molecule type" value="Genomic_DNA"/>
</dbReference>
<name>A0AAE9JKF1_CAEBR</name>